<feature type="domain" description="OLD protein-like TOPRIM" evidence="1">
    <location>
        <begin position="344"/>
        <end position="408"/>
    </location>
</feature>
<sequence>MYLRQLDIAGFRGIKRLSVRLGSNMVLIGENSWGKSSLLSALQVIFNPEGKLYRFNTKDFHLSAEKQEIMLLFTFESREEEKNHGLLTRQLSEALFPYEEGSRRLYLRVFGEKKPQGEIHTRYSFLDQQGGELNIARAETLIQALLKQHPVYRLRDARLNVPPLCNLPLPREKNERDELSAEFYAVSELLKYYFIERLDPTALSQDPALLWNRLQSLCYKLAQDESKQLQQRLKHSLFSLFMHENIASDKAHNVRPILLLEDLENRLHPRMVAMVWELLNYLPVQRILTTNSVELISRADLTTVCRLVRYPDRTRAYRLSRHELSKEDFRRLSFHIHHNRSLALFSRMWILVEGETEVWILSELANLLGINLATEGIRIVEFAQCGLRPLLKYAQAMGIEWYVLTDGDESGHKYAAIAKDMIGANEHPHQRLTLLPKTDIEHFFYSQGFSDVFIRLAQWKPGGNYPVNKIIQRAIQRTSKPDLAILLSNEIEKRGKDSIPLLFKRLFSKVLNLARTQDI</sequence>
<comment type="caution">
    <text evidence="2">The sequence shown here is derived from an EMBL/GenBank/DDBJ whole genome shotgun (WGS) entry which is preliminary data.</text>
</comment>
<keyword evidence="3" id="KW-1185">Reference proteome</keyword>
<evidence type="ECO:0000313" key="2">
    <source>
        <dbReference type="EMBL" id="TDQ57431.1"/>
    </source>
</evidence>
<dbReference type="Proteomes" id="UP000295657">
    <property type="component" value="Unassembled WGS sequence"/>
</dbReference>
<dbReference type="Pfam" id="PF11398">
    <property type="entry name" value="DUF2813"/>
    <property type="match status" value="1"/>
</dbReference>
<evidence type="ECO:0000313" key="3">
    <source>
        <dbReference type="Proteomes" id="UP000295657"/>
    </source>
</evidence>
<dbReference type="InterPro" id="IPR027417">
    <property type="entry name" value="P-loop_NTPase"/>
</dbReference>
<keyword evidence="2" id="KW-0255">Endonuclease</keyword>
<keyword evidence="2" id="KW-0540">Nuclease</keyword>
<protein>
    <submittedName>
        <fullName evidence="2">Putative ATP-dependent endonuclease of OLD family</fullName>
    </submittedName>
</protein>
<proteinExistence type="predicted"/>
<dbReference type="SUPFAM" id="SSF52540">
    <property type="entry name" value="P-loop containing nucleoside triphosphate hydrolases"/>
    <property type="match status" value="1"/>
</dbReference>
<gene>
    <name evidence="2" type="ORF">EDC45_1492</name>
</gene>
<dbReference type="OrthoDB" id="5836727at2"/>
<dbReference type="RefSeq" id="WP_133545030.1">
    <property type="nucleotide sequence ID" value="NZ_SNYQ01000005.1"/>
</dbReference>
<dbReference type="PANTHER" id="PTHR43581:SF4">
    <property type="entry name" value="ATP_GTP PHOSPHATASE"/>
    <property type="match status" value="1"/>
</dbReference>
<organism evidence="2 3">
    <name type="scientific">Mesocricetibacter intestinalis</name>
    <dbReference type="NCBI Taxonomy" id="1521930"/>
    <lineage>
        <taxon>Bacteria</taxon>
        <taxon>Pseudomonadati</taxon>
        <taxon>Pseudomonadota</taxon>
        <taxon>Gammaproteobacteria</taxon>
        <taxon>Pasteurellales</taxon>
        <taxon>Pasteurellaceae</taxon>
        <taxon>Mesocricetibacter</taxon>
    </lineage>
</organism>
<reference evidence="2 3" key="1">
    <citation type="submission" date="2019-03" db="EMBL/GenBank/DDBJ databases">
        <title>Genomic Encyclopedia of Type Strains, Phase IV (KMG-IV): sequencing the most valuable type-strain genomes for metagenomic binning, comparative biology and taxonomic classification.</title>
        <authorList>
            <person name="Goeker M."/>
        </authorList>
    </citation>
    <scope>NUCLEOTIDE SEQUENCE [LARGE SCALE GENOMIC DNA]</scope>
    <source>
        <strain evidence="2 3">DSM 28403</strain>
    </source>
</reference>
<keyword evidence="2" id="KW-0378">Hydrolase</keyword>
<dbReference type="GO" id="GO:0004519">
    <property type="term" value="F:endonuclease activity"/>
    <property type="evidence" value="ECO:0007669"/>
    <property type="project" value="UniProtKB-KW"/>
</dbReference>
<dbReference type="PANTHER" id="PTHR43581">
    <property type="entry name" value="ATP/GTP PHOSPHATASE"/>
    <property type="match status" value="1"/>
</dbReference>
<dbReference type="Pfam" id="PF20469">
    <property type="entry name" value="OLD-like_TOPRIM"/>
    <property type="match status" value="1"/>
</dbReference>
<dbReference type="Gene3D" id="3.40.50.300">
    <property type="entry name" value="P-loop containing nucleotide triphosphate hydrolases"/>
    <property type="match status" value="1"/>
</dbReference>
<dbReference type="InterPro" id="IPR034139">
    <property type="entry name" value="TOPRIM_OLD"/>
</dbReference>
<dbReference type="InterPro" id="IPR022602">
    <property type="entry name" value="DUF2813"/>
</dbReference>
<dbReference type="AlphaFoldDB" id="A0A4R6VBB6"/>
<dbReference type="EMBL" id="SNYQ01000005">
    <property type="protein sequence ID" value="TDQ57431.1"/>
    <property type="molecule type" value="Genomic_DNA"/>
</dbReference>
<accession>A0A4R6VBB6</accession>
<dbReference type="CDD" id="cd01026">
    <property type="entry name" value="TOPRIM_OLD"/>
    <property type="match status" value="1"/>
</dbReference>
<dbReference type="InterPro" id="IPR051396">
    <property type="entry name" value="Bact_Antivir_Def_Nuclease"/>
</dbReference>
<name>A0A4R6VBB6_9PAST</name>
<evidence type="ECO:0000259" key="1">
    <source>
        <dbReference type="Pfam" id="PF20469"/>
    </source>
</evidence>